<comment type="caution">
    <text evidence="9">The sequence shown here is derived from an EMBL/GenBank/DDBJ whole genome shotgun (WGS) entry which is preliminary data.</text>
</comment>
<feature type="compositionally biased region" description="Low complexity" evidence="8">
    <location>
        <begin position="11"/>
        <end position="44"/>
    </location>
</feature>
<dbReference type="GO" id="GO:0003723">
    <property type="term" value="F:RNA binding"/>
    <property type="evidence" value="ECO:0007669"/>
    <property type="project" value="InterPro"/>
</dbReference>
<dbReference type="PANTHER" id="PTHR44215">
    <property type="entry name" value="WD REPEAT-CONTAINING PROTEIN 75"/>
    <property type="match status" value="1"/>
</dbReference>
<dbReference type="InterPro" id="IPR036322">
    <property type="entry name" value="WD40_repeat_dom_sf"/>
</dbReference>
<dbReference type="EMBL" id="JAPDMZ010000030">
    <property type="protein sequence ID" value="KAK0555151.1"/>
    <property type="molecule type" value="Genomic_DNA"/>
</dbReference>
<evidence type="ECO:0000313" key="10">
    <source>
        <dbReference type="Proteomes" id="UP001176517"/>
    </source>
</evidence>
<dbReference type="InterPro" id="IPR015943">
    <property type="entry name" value="WD40/YVTN_repeat-like_dom_sf"/>
</dbReference>
<dbReference type="Proteomes" id="UP001176517">
    <property type="component" value="Unassembled WGS sequence"/>
</dbReference>
<feature type="region of interest" description="Disordered" evidence="8">
    <location>
        <begin position="1"/>
        <end position="98"/>
    </location>
</feature>
<protein>
    <submittedName>
        <fullName evidence="9">NET1-associated nuclear protein 1</fullName>
    </submittedName>
</protein>
<evidence type="ECO:0000256" key="2">
    <source>
        <dbReference type="ARBA" id="ARBA00022517"/>
    </source>
</evidence>
<feature type="compositionally biased region" description="Acidic residues" evidence="8">
    <location>
        <begin position="1203"/>
        <end position="1217"/>
    </location>
</feature>
<gene>
    <name evidence="9" type="primary">NAN1</name>
    <name evidence="9" type="ORF">OC846_001832</name>
</gene>
<proteinExistence type="predicted"/>
<dbReference type="SUPFAM" id="SSF50998">
    <property type="entry name" value="Quinoprotein alcohol dehydrogenase-like"/>
    <property type="match status" value="1"/>
</dbReference>
<evidence type="ECO:0000313" key="9">
    <source>
        <dbReference type="EMBL" id="KAK0555151.1"/>
    </source>
</evidence>
<dbReference type="AlphaFoldDB" id="A0AAN6JT69"/>
<keyword evidence="10" id="KW-1185">Reference proteome</keyword>
<comment type="subcellular location">
    <subcellularLocation>
        <location evidence="1">Nucleus</location>
        <location evidence="1">Nucleolus</location>
    </subcellularLocation>
</comment>
<feature type="region of interest" description="Disordered" evidence="8">
    <location>
        <begin position="939"/>
        <end position="974"/>
    </location>
</feature>
<dbReference type="GO" id="GO:0032040">
    <property type="term" value="C:small-subunit processome"/>
    <property type="evidence" value="ECO:0007669"/>
    <property type="project" value="InterPro"/>
</dbReference>
<evidence type="ECO:0000256" key="7">
    <source>
        <dbReference type="ARBA" id="ARBA00023242"/>
    </source>
</evidence>
<feature type="region of interest" description="Disordered" evidence="8">
    <location>
        <begin position="766"/>
        <end position="797"/>
    </location>
</feature>
<dbReference type="GO" id="GO:0045943">
    <property type="term" value="P:positive regulation of transcription by RNA polymerase I"/>
    <property type="evidence" value="ECO:0007669"/>
    <property type="project" value="InterPro"/>
</dbReference>
<keyword evidence="4" id="KW-0853">WD repeat</keyword>
<dbReference type="Pfam" id="PF00400">
    <property type="entry name" value="WD40"/>
    <property type="match status" value="1"/>
</dbReference>
<feature type="compositionally biased region" description="Polar residues" evidence="8">
    <location>
        <begin position="87"/>
        <end position="98"/>
    </location>
</feature>
<keyword evidence="3" id="KW-0698">rRNA processing</keyword>
<dbReference type="SUPFAM" id="SSF50978">
    <property type="entry name" value="WD40 repeat-like"/>
    <property type="match status" value="1"/>
</dbReference>
<feature type="region of interest" description="Disordered" evidence="8">
    <location>
        <begin position="405"/>
        <end position="441"/>
    </location>
</feature>
<dbReference type="GO" id="GO:0006364">
    <property type="term" value="P:rRNA processing"/>
    <property type="evidence" value="ECO:0007669"/>
    <property type="project" value="UniProtKB-KW"/>
</dbReference>
<evidence type="ECO:0000256" key="1">
    <source>
        <dbReference type="ARBA" id="ARBA00004604"/>
    </source>
</evidence>
<name>A0AAN6JT69_9BASI</name>
<keyword evidence="2" id="KW-0690">Ribosome biogenesis</keyword>
<dbReference type="InterPro" id="IPR011047">
    <property type="entry name" value="Quinoprotein_ADH-like_sf"/>
</dbReference>
<organism evidence="9 10">
    <name type="scientific">Tilletia horrida</name>
    <dbReference type="NCBI Taxonomy" id="155126"/>
    <lineage>
        <taxon>Eukaryota</taxon>
        <taxon>Fungi</taxon>
        <taxon>Dikarya</taxon>
        <taxon>Basidiomycota</taxon>
        <taxon>Ustilaginomycotina</taxon>
        <taxon>Exobasidiomycetes</taxon>
        <taxon>Tilletiales</taxon>
        <taxon>Tilletiaceae</taxon>
        <taxon>Tilletia</taxon>
    </lineage>
</organism>
<accession>A0AAN6JT69</accession>
<evidence type="ECO:0000256" key="5">
    <source>
        <dbReference type="ARBA" id="ARBA00022737"/>
    </source>
</evidence>
<evidence type="ECO:0000256" key="4">
    <source>
        <dbReference type="ARBA" id="ARBA00022574"/>
    </source>
</evidence>
<keyword evidence="5" id="KW-0677">Repeat</keyword>
<evidence type="ECO:0000256" key="8">
    <source>
        <dbReference type="SAM" id="MobiDB-lite"/>
    </source>
</evidence>
<dbReference type="Gene3D" id="2.130.10.10">
    <property type="entry name" value="YVTN repeat-like/Quinoprotein amine dehydrogenase"/>
    <property type="match status" value="1"/>
</dbReference>
<evidence type="ECO:0000256" key="6">
    <source>
        <dbReference type="ARBA" id="ARBA00023163"/>
    </source>
</evidence>
<dbReference type="GO" id="GO:2000234">
    <property type="term" value="P:positive regulation of rRNA processing"/>
    <property type="evidence" value="ECO:0007669"/>
    <property type="project" value="TreeGrafter"/>
</dbReference>
<reference evidence="9" key="1">
    <citation type="journal article" date="2023" name="PhytoFront">
        <title>Draft Genome Resources of Seven Strains of Tilletia horrida, Causal Agent of Kernel Smut of Rice.</title>
        <authorList>
            <person name="Khanal S."/>
            <person name="Antony Babu S."/>
            <person name="Zhou X.G."/>
        </authorList>
    </citation>
    <scope>NUCLEOTIDE SEQUENCE</scope>
    <source>
        <strain evidence="9">TX6</strain>
    </source>
</reference>
<keyword evidence="6" id="KW-0804">Transcription</keyword>
<dbReference type="SMART" id="SM00320">
    <property type="entry name" value="WD40"/>
    <property type="match status" value="3"/>
</dbReference>
<feature type="region of interest" description="Disordered" evidence="8">
    <location>
        <begin position="1194"/>
        <end position="1217"/>
    </location>
</feature>
<dbReference type="InterPro" id="IPR053826">
    <property type="entry name" value="WDR75"/>
</dbReference>
<sequence>MPDATGKKTRAANTTATPTKSPSSKARTPASPAAKAKSDSTTTAIKKKSSSASVTIEQDNINSKSKSKSKKKDSAAAPTITAPALSGQPSTSKSTRSAIQWQSLADPTILSTEPPLFTPDGGYYFLPTASTIRIISRSTGTTVSTLSPPDLPFGSVASSKSGLSHRITALALYPSNPLQLLCARTDGTISVWDYLDARLLRIIYLPYSASSSSSQEELETGLAITHLVASEQCPDWAFVSVRRAKSLQGKGNTSFSTLLLAIQLSASVGTDGTATEPLAHVAHSTPAGTQSIPIHIPRAQSRLGKIKLVPAALRLSPRAEHLVVISGHKIHVASLRKRTLDEDENQEQNIITSIGGLAKFTTSDDLTALAIHPSEASIATGDVTGKIRIFHGFLEESFLARRRSEADDEDVEMNIRQQSIDSSSKKGKGKGKSESGAKSNKHSFFGAPSTVLHWHAHAVSTLAYVPLAASGARLLSGGEEATLVLWHMSAGGGAGGSSTRAQKEFVPRLGAGIASVTVAGAADSPSSSSSSNGSSHEEEIVVALRDGSLVFLSPATLAVLRTFARLKMDAGRNMFPVWRQRSMPSPLALQPVRPHQRGEDAYNLVLTSGHPSTIQFYDPVADAMVSELEVVSSNRVSRPDEAPIEPARVELVAFSPLSPSAKVAEWMVTLDARRPSAASQVVRFASEVSLKFWGWDVEEERYVLCTSIERPHGDEGTLSDLSFGWLAASSDGETSDKASNFERLVCVSTGSDGKIKTWKPVPLTRAESLSAATTGEGQGKKKKKGGKAAGTESDRRSAPALASRFHWIARSIFSFRSTSPKSVAWAPTPSSSSHTVGASATSGLVAVAQGAFVTVWELGVSSNSLCVALCAPQLVSVSDAQAIVGKAGAAADLIQGARTCAFVGRAGRFVVGASRTVAVCWDLLTGAIVWTKAYSSGKSAATHQGKDDKIAGQQDASSSSKSSKHITRIIPIPSGSPSNAEEVFGVLVTDSTTRTSTVELFDIASLLRQPERNKPDAVLEIPFSVRSLALVPSATAPAAAASSSQGSGKIKAAIGAIAGYVITSSFEPVQLGRPAALSYGSSSDADDEQQEAFAIIPRDAAEHSVRSRRVRTILDDLLGGGQEFLPDNVVDSVAMSKRKSVAASALLAPPGQDRKKTAGEEVFALFDEPAHLLPPMTALFDAFSLAILPRRAGVGQNHGGDDAGVEFENEADDDDEE</sequence>
<keyword evidence="7" id="KW-0539">Nucleus</keyword>
<dbReference type="PANTHER" id="PTHR44215:SF1">
    <property type="entry name" value="WD REPEAT-CONTAINING PROTEIN 75"/>
    <property type="match status" value="1"/>
</dbReference>
<dbReference type="InterPro" id="IPR001680">
    <property type="entry name" value="WD40_rpt"/>
</dbReference>
<evidence type="ECO:0000256" key="3">
    <source>
        <dbReference type="ARBA" id="ARBA00022552"/>
    </source>
</evidence>